<evidence type="ECO:0000313" key="2">
    <source>
        <dbReference type="EMBL" id="CEK62963.1"/>
    </source>
</evidence>
<organism evidence="2">
    <name type="scientific">Arion vulgaris</name>
    <dbReference type="NCBI Taxonomy" id="1028688"/>
    <lineage>
        <taxon>Eukaryota</taxon>
        <taxon>Metazoa</taxon>
        <taxon>Spiralia</taxon>
        <taxon>Lophotrochozoa</taxon>
        <taxon>Mollusca</taxon>
        <taxon>Gastropoda</taxon>
        <taxon>Heterobranchia</taxon>
        <taxon>Euthyneura</taxon>
        <taxon>Panpulmonata</taxon>
        <taxon>Eupulmonata</taxon>
        <taxon>Stylommatophora</taxon>
        <taxon>Helicina</taxon>
        <taxon>Arionoidea</taxon>
        <taxon>Arionidae</taxon>
        <taxon>Arion</taxon>
    </lineage>
</organism>
<dbReference type="AlphaFoldDB" id="A0A0B6Z375"/>
<reference evidence="2" key="1">
    <citation type="submission" date="2014-12" db="EMBL/GenBank/DDBJ databases">
        <title>Insight into the proteome of Arion vulgaris.</title>
        <authorList>
            <person name="Aradska J."/>
            <person name="Bulat T."/>
            <person name="Smidak R."/>
            <person name="Sarate P."/>
            <person name="Gangsoo J."/>
            <person name="Sialana F."/>
            <person name="Bilban M."/>
            <person name="Lubec G."/>
        </authorList>
    </citation>
    <scope>NUCLEOTIDE SEQUENCE</scope>
    <source>
        <tissue evidence="2">Skin</tissue>
    </source>
</reference>
<evidence type="ECO:0000256" key="1">
    <source>
        <dbReference type="SAM" id="MobiDB-lite"/>
    </source>
</evidence>
<feature type="region of interest" description="Disordered" evidence="1">
    <location>
        <begin position="145"/>
        <end position="167"/>
    </location>
</feature>
<protein>
    <submittedName>
        <fullName evidence="2">Uncharacterized protein</fullName>
    </submittedName>
</protein>
<proteinExistence type="predicted"/>
<dbReference type="Gene3D" id="1.10.287.1490">
    <property type="match status" value="1"/>
</dbReference>
<feature type="non-terminal residue" evidence="2">
    <location>
        <position position="1"/>
    </location>
</feature>
<accession>A0A0B6Z375</accession>
<name>A0A0B6Z375_9EUPU</name>
<sequence length="302" mass="35505">HKEGTQAKMDELENNLTSYRNMINPFLNLIKNGDNNYAMINTICNNILELCKLVENWVNDDERYPEKLVREFKFNKKIRNNFTVSLLEIQMKLNENTEEIERLKKSVVKAETGYFNHRKNKRKLKTRKVELEKKKQTVLDRINRQKNELDAVKKSQRDAGAPSKKESATFQEKLCHLEASMQKLEDERKKVNRQLKKLGQDMKPVNETTYEHKVDAVTFRHRKEEIEKLNKSLEDEMKTLQDRVSTIDANNDMLMKVRDMKLSPETLRKCLREKQKLDSSLSDGSQNLTDACTFAARHIGKD</sequence>
<gene>
    <name evidence="2" type="primary">ORF46674</name>
</gene>
<dbReference type="EMBL" id="HACG01016098">
    <property type="protein sequence ID" value="CEK62963.1"/>
    <property type="molecule type" value="Transcribed_RNA"/>
</dbReference>